<gene>
    <name evidence="2" type="ORF">FTUN_4840</name>
</gene>
<dbReference type="KEGG" id="ftj:FTUN_4840"/>
<keyword evidence="1" id="KW-0472">Membrane</keyword>
<evidence type="ECO:0000256" key="1">
    <source>
        <dbReference type="SAM" id="Phobius"/>
    </source>
</evidence>
<dbReference type="Proteomes" id="UP000503447">
    <property type="component" value="Chromosome"/>
</dbReference>
<proteinExistence type="predicted"/>
<keyword evidence="3" id="KW-1185">Reference proteome</keyword>
<keyword evidence="1" id="KW-0812">Transmembrane</keyword>
<name>A0A6M5YUZ6_9BACT</name>
<dbReference type="EMBL" id="CP053452">
    <property type="protein sequence ID" value="QJW97270.1"/>
    <property type="molecule type" value="Genomic_DNA"/>
</dbReference>
<reference evidence="3" key="1">
    <citation type="submission" date="2020-05" db="EMBL/GenBank/DDBJ databases">
        <title>Frigoriglobus tundricola gen. nov., sp. nov., a psychrotolerant cellulolytic planctomycete of the family Gemmataceae with two divergent copies of 16S rRNA gene.</title>
        <authorList>
            <person name="Kulichevskaya I.S."/>
            <person name="Ivanova A.A."/>
            <person name="Naumoff D.G."/>
            <person name="Beletsky A.V."/>
            <person name="Rijpstra W.I.C."/>
            <person name="Sinninghe Damste J.S."/>
            <person name="Mardanov A.V."/>
            <person name="Ravin N.V."/>
            <person name="Dedysh S.N."/>
        </authorList>
    </citation>
    <scope>NUCLEOTIDE SEQUENCE [LARGE SCALE GENOMIC DNA]</scope>
    <source>
        <strain evidence="3">PL17</strain>
    </source>
</reference>
<organism evidence="2 3">
    <name type="scientific">Frigoriglobus tundricola</name>
    <dbReference type="NCBI Taxonomy" id="2774151"/>
    <lineage>
        <taxon>Bacteria</taxon>
        <taxon>Pseudomonadati</taxon>
        <taxon>Planctomycetota</taxon>
        <taxon>Planctomycetia</taxon>
        <taxon>Gemmatales</taxon>
        <taxon>Gemmataceae</taxon>
        <taxon>Frigoriglobus</taxon>
    </lineage>
</organism>
<dbReference type="RefSeq" id="WP_171472681.1">
    <property type="nucleotide sequence ID" value="NZ_CP053452.2"/>
</dbReference>
<sequence>MRIFSCVALLIATLALWFGIALADAPTFGVALLTLAAFAFAFAFSSILAGFNFFPLAAPITSHAPRHGPSGQSPRGAFVLFAFVSAFVSAAIFLAVRFVALFASPEAPFTFAAFVFGAVFTSIFFAFGLFSCFFRSGFTTASRSEVAAKT</sequence>
<evidence type="ECO:0000313" key="2">
    <source>
        <dbReference type="EMBL" id="QJW97270.1"/>
    </source>
</evidence>
<keyword evidence="1" id="KW-1133">Transmembrane helix</keyword>
<feature type="transmembrane region" description="Helical" evidence="1">
    <location>
        <begin position="78"/>
        <end position="103"/>
    </location>
</feature>
<evidence type="ECO:0000313" key="3">
    <source>
        <dbReference type="Proteomes" id="UP000503447"/>
    </source>
</evidence>
<dbReference type="AlphaFoldDB" id="A0A6M5YUZ6"/>
<feature type="transmembrane region" description="Helical" evidence="1">
    <location>
        <begin position="33"/>
        <end position="57"/>
    </location>
</feature>
<feature type="transmembrane region" description="Helical" evidence="1">
    <location>
        <begin position="109"/>
        <end position="134"/>
    </location>
</feature>
<accession>A0A6M5YUZ6</accession>
<protein>
    <submittedName>
        <fullName evidence="2">Uncharacterized protein</fullName>
    </submittedName>
</protein>